<evidence type="ECO:0000313" key="2">
    <source>
        <dbReference type="EMBL" id="MBO8425809.1"/>
    </source>
</evidence>
<dbReference type="EMBL" id="JADINA010000007">
    <property type="protein sequence ID" value="MBO8425809.1"/>
    <property type="molecule type" value="Genomic_DNA"/>
</dbReference>
<feature type="signal peptide" evidence="1">
    <location>
        <begin position="1"/>
        <end position="23"/>
    </location>
</feature>
<protein>
    <submittedName>
        <fullName evidence="2">Uncharacterized protein</fullName>
    </submittedName>
</protein>
<dbReference type="Proteomes" id="UP000823634">
    <property type="component" value="Unassembled WGS sequence"/>
</dbReference>
<evidence type="ECO:0000256" key="1">
    <source>
        <dbReference type="SAM" id="SignalP"/>
    </source>
</evidence>
<comment type="caution">
    <text evidence="2">The sequence shown here is derived from an EMBL/GenBank/DDBJ whole genome shotgun (WGS) entry which is preliminary data.</text>
</comment>
<accession>A0A9D9GV68</accession>
<evidence type="ECO:0000313" key="3">
    <source>
        <dbReference type="Proteomes" id="UP000823634"/>
    </source>
</evidence>
<reference evidence="2" key="1">
    <citation type="submission" date="2020-10" db="EMBL/GenBank/DDBJ databases">
        <authorList>
            <person name="Gilroy R."/>
        </authorList>
    </citation>
    <scope>NUCLEOTIDE SEQUENCE</scope>
    <source>
        <strain evidence="2">17113</strain>
    </source>
</reference>
<gene>
    <name evidence="2" type="ORF">IAC61_00630</name>
</gene>
<dbReference type="AlphaFoldDB" id="A0A9D9GV68"/>
<reference evidence="2" key="2">
    <citation type="journal article" date="2021" name="PeerJ">
        <title>Extensive microbial diversity within the chicken gut microbiome revealed by metagenomics and culture.</title>
        <authorList>
            <person name="Gilroy R."/>
            <person name="Ravi A."/>
            <person name="Getino M."/>
            <person name="Pursley I."/>
            <person name="Horton D.L."/>
            <person name="Alikhan N.F."/>
            <person name="Baker D."/>
            <person name="Gharbi K."/>
            <person name="Hall N."/>
            <person name="Watson M."/>
            <person name="Adriaenssens E.M."/>
            <person name="Foster-Nyarko E."/>
            <person name="Jarju S."/>
            <person name="Secka A."/>
            <person name="Antonio M."/>
            <person name="Oren A."/>
            <person name="Chaudhuri R.R."/>
            <person name="La Ragione R."/>
            <person name="Hildebrand F."/>
            <person name="Pallen M.J."/>
        </authorList>
    </citation>
    <scope>NUCLEOTIDE SEQUENCE</scope>
    <source>
        <strain evidence="2">17113</strain>
    </source>
</reference>
<sequence>MKWGNRLSIMAFALCLPLTSAVATYGALSLSGAFEAKEQVRLGEVAINRDFDPEIIVINSATQRIVRDARGYTLVASASLTIPRGSISKYWYSSSGVKEFEAVDFLFAYSGTFDAYAAHCYLLADYEGSRYFNPYSRSSANGQAAISYYVLDQNLASDFEHDSIEGLYGESGVNNTINAFNFTCSIEVPVSSPTNPGLSFSSFGISFKEAI</sequence>
<proteinExistence type="predicted"/>
<organism evidence="2 3">
    <name type="scientific">Candidatus Alloenteromonas pullistercoris</name>
    <dbReference type="NCBI Taxonomy" id="2840785"/>
    <lineage>
        <taxon>Bacteria</taxon>
        <taxon>Bacillati</taxon>
        <taxon>Bacillota</taxon>
        <taxon>Bacillota incertae sedis</taxon>
        <taxon>Candidatus Alloenteromonas</taxon>
    </lineage>
</organism>
<feature type="chain" id="PRO_5038506268" evidence="1">
    <location>
        <begin position="24"/>
        <end position="211"/>
    </location>
</feature>
<keyword evidence="1" id="KW-0732">Signal</keyword>
<name>A0A9D9GV68_9FIRM</name>